<keyword evidence="10" id="KW-1185">Reference proteome</keyword>
<evidence type="ECO:0000259" key="8">
    <source>
        <dbReference type="PROSITE" id="PS50885"/>
    </source>
</evidence>
<name>A0ABU9TRJ0_9GAMM</name>
<evidence type="ECO:0000256" key="2">
    <source>
        <dbReference type="ARBA" id="ARBA00023224"/>
    </source>
</evidence>
<evidence type="ECO:0000259" key="7">
    <source>
        <dbReference type="PROSITE" id="PS50111"/>
    </source>
</evidence>
<comment type="caution">
    <text evidence="9">The sequence shown here is derived from an EMBL/GenBank/DDBJ whole genome shotgun (WGS) entry which is preliminary data.</text>
</comment>
<keyword evidence="2 4" id="KW-0807">Transducer</keyword>
<gene>
    <name evidence="9" type="ORF">WNY58_07980</name>
</gene>
<evidence type="ECO:0000256" key="5">
    <source>
        <dbReference type="SAM" id="Coils"/>
    </source>
</evidence>
<dbReference type="Pfam" id="PF00015">
    <property type="entry name" value="MCPsignal"/>
    <property type="match status" value="1"/>
</dbReference>
<dbReference type="SMART" id="SM00283">
    <property type="entry name" value="MA"/>
    <property type="match status" value="1"/>
</dbReference>
<dbReference type="InterPro" id="IPR003660">
    <property type="entry name" value="HAMP_dom"/>
</dbReference>
<evidence type="ECO:0000313" key="10">
    <source>
        <dbReference type="Proteomes" id="UP001449225"/>
    </source>
</evidence>
<accession>A0ABU9TRJ0</accession>
<keyword evidence="5" id="KW-0175">Coiled coil</keyword>
<feature type="coiled-coil region" evidence="5">
    <location>
        <begin position="274"/>
        <end position="301"/>
    </location>
</feature>
<dbReference type="PANTHER" id="PTHR32089">
    <property type="entry name" value="METHYL-ACCEPTING CHEMOTAXIS PROTEIN MCPB"/>
    <property type="match status" value="1"/>
</dbReference>
<dbReference type="PROSITE" id="PS50885">
    <property type="entry name" value="HAMP"/>
    <property type="match status" value="1"/>
</dbReference>
<dbReference type="RefSeq" id="WP_342854248.1">
    <property type="nucleotide sequence ID" value="NZ_JBBMRA010000005.1"/>
</dbReference>
<organism evidence="9 10">
    <name type="scientific">Neptuniibacter pectenicola</name>
    <dbReference type="NCBI Taxonomy" id="1806669"/>
    <lineage>
        <taxon>Bacteria</taxon>
        <taxon>Pseudomonadati</taxon>
        <taxon>Pseudomonadota</taxon>
        <taxon>Gammaproteobacteria</taxon>
        <taxon>Oceanospirillales</taxon>
        <taxon>Oceanospirillaceae</taxon>
        <taxon>Neptuniibacter</taxon>
    </lineage>
</organism>
<feature type="domain" description="HAMP" evidence="8">
    <location>
        <begin position="329"/>
        <end position="382"/>
    </location>
</feature>
<keyword evidence="6" id="KW-0472">Membrane</keyword>
<dbReference type="InterPro" id="IPR004089">
    <property type="entry name" value="MCPsignal_dom"/>
</dbReference>
<evidence type="ECO:0000256" key="6">
    <source>
        <dbReference type="SAM" id="Phobius"/>
    </source>
</evidence>
<protein>
    <submittedName>
        <fullName evidence="9">Methyl-accepting chemotaxis protein</fullName>
    </submittedName>
</protein>
<feature type="transmembrane region" description="Helical" evidence="6">
    <location>
        <begin position="306"/>
        <end position="327"/>
    </location>
</feature>
<dbReference type="PROSITE" id="PS50111">
    <property type="entry name" value="CHEMOTAXIS_TRANSDUC_2"/>
    <property type="match status" value="1"/>
</dbReference>
<comment type="subcellular location">
    <subcellularLocation>
        <location evidence="1">Membrane</location>
    </subcellularLocation>
</comment>
<feature type="domain" description="Methyl-accepting transducer" evidence="7">
    <location>
        <begin position="387"/>
        <end position="623"/>
    </location>
</feature>
<dbReference type="SUPFAM" id="SSF58104">
    <property type="entry name" value="Methyl-accepting chemotaxis protein (MCP) signaling domain"/>
    <property type="match status" value="1"/>
</dbReference>
<keyword evidence="6" id="KW-0812">Transmembrane</keyword>
<dbReference type="EMBL" id="JBBMRA010000005">
    <property type="protein sequence ID" value="MEM5536330.1"/>
    <property type="molecule type" value="Genomic_DNA"/>
</dbReference>
<keyword evidence="6" id="KW-1133">Transmembrane helix</keyword>
<dbReference type="PANTHER" id="PTHR32089:SF74">
    <property type="entry name" value="METHYL-ACCEPTING CHEMOTAXIS PROTEIN AER"/>
    <property type="match status" value="1"/>
</dbReference>
<evidence type="ECO:0000256" key="1">
    <source>
        <dbReference type="ARBA" id="ARBA00004370"/>
    </source>
</evidence>
<proteinExistence type="inferred from homology"/>
<comment type="similarity">
    <text evidence="3">Belongs to the methyl-accepting chemotaxis (MCP) protein family.</text>
</comment>
<sequence>MKISLLTKLTSFALFVILAVLTTSIVWSLDRLNDAYQTSTSYYEYESSTRMAIEKPINRYLLTGDATLLSKIDNDINLLISETRQNRLLPTEIKEPAIAQMVKVRDNALSTLREAGKLSNPEFLLINSERELFAEIAALMEYVAKADQAPISLKQQYLNLSAEFINYLVPTTYVRQNSSLNADSSILDSAASYLTGMQATADKLYALPRLGVYKDVEAEEDDLASMLGWATDDSPEAAEDIGEASLTVIKNLAGRYPKELDNIAKFSRQKTEGRAAAQQQVIELELSLQALEQTLEDHYQSILQDVYLLLAVCVVLIILTGACMSMIKYRLAQILHRASDYVSRLSEGDLKVQMDMPSKISEVTTLRTSINSLKDYFSDLLTNIKRETGVLKELESNMNTSAKNLSFIVAEQQHSTRSTAEQMDQLKSSFIEVADHAAHTREYTAKANDLTQQGIHLMKDTHNNIADLSNDVAGTNEALVSLKDDTESILKALLVIDEFSEQTNLLALNASIEAARAGEMGRGFAVVADEVRNLAGHTSRAASDIKQLTNKLNATTNDVVERTQSYMQKTERTMQIANEAEHAIEEIAKANLSISEMSTQIATATEQQSLLTTEIVNVMSKNTNLANNSLSEAENNRRYADNLVVISGKLNQMIVQFE</sequence>
<evidence type="ECO:0000256" key="3">
    <source>
        <dbReference type="ARBA" id="ARBA00029447"/>
    </source>
</evidence>
<dbReference type="Gene3D" id="1.10.287.950">
    <property type="entry name" value="Methyl-accepting chemotaxis protein"/>
    <property type="match status" value="1"/>
</dbReference>
<dbReference type="Proteomes" id="UP001449225">
    <property type="component" value="Unassembled WGS sequence"/>
</dbReference>
<evidence type="ECO:0000256" key="4">
    <source>
        <dbReference type="PROSITE-ProRule" id="PRU00284"/>
    </source>
</evidence>
<reference evidence="9 10" key="1">
    <citation type="submission" date="2024-03" db="EMBL/GenBank/DDBJ databases">
        <title>Community enrichment and isolation of bacterial strains for fucoidan degradation.</title>
        <authorList>
            <person name="Sichert A."/>
        </authorList>
    </citation>
    <scope>NUCLEOTIDE SEQUENCE [LARGE SCALE GENOMIC DNA]</scope>
    <source>
        <strain evidence="9 10">AS76</strain>
    </source>
</reference>
<evidence type="ECO:0000313" key="9">
    <source>
        <dbReference type="EMBL" id="MEM5536330.1"/>
    </source>
</evidence>